<gene>
    <name evidence="3" type="ORF">OG367_33850</name>
</gene>
<dbReference type="Pfam" id="PF19054">
    <property type="entry name" value="DUF5753"/>
    <property type="match status" value="1"/>
</dbReference>
<feature type="region of interest" description="Disordered" evidence="1">
    <location>
        <begin position="283"/>
        <end position="304"/>
    </location>
</feature>
<dbReference type="RefSeq" id="WP_329358751.1">
    <property type="nucleotide sequence ID" value="NZ_CP109490.1"/>
</dbReference>
<sequence>MKEVVAMSRPRSGPTVALRLLAADLRARREAAGLTIESSASALGVHPMTLSRLELARTAPRRATVSHLLRLYGTPEPEMEKVLTSLEEARRPGWWHPYRDIIPDYFAALIDLESAARLIRTYAPGVVPELLQTPRYARVLLELRYPRAAAEEIDRRLGLLKERQQQTVAHGRGPVQLWALIEEAVLDRVIGDRGVMAEQLAHLDSFTRQRGAVTVQVVPSGAGQHPLLLSGSADIMRYAHHKFRDRLIVRGLHPETVTVTENQDAVLAYLEALDTTAILASPPTTHLRTGENYPVTDTGQELDP</sequence>
<feature type="domain" description="HTH cro/C1-type" evidence="2">
    <location>
        <begin position="25"/>
        <end position="79"/>
    </location>
</feature>
<protein>
    <submittedName>
        <fullName evidence="3">Helix-turn-helix domain-containing protein</fullName>
    </submittedName>
</protein>
<dbReference type="PROSITE" id="PS50943">
    <property type="entry name" value="HTH_CROC1"/>
    <property type="match status" value="1"/>
</dbReference>
<evidence type="ECO:0000259" key="2">
    <source>
        <dbReference type="PROSITE" id="PS50943"/>
    </source>
</evidence>
<dbReference type="SMART" id="SM00530">
    <property type="entry name" value="HTH_XRE"/>
    <property type="match status" value="1"/>
</dbReference>
<dbReference type="CDD" id="cd00093">
    <property type="entry name" value="HTH_XRE"/>
    <property type="match status" value="1"/>
</dbReference>
<keyword evidence="4" id="KW-1185">Reference proteome</keyword>
<evidence type="ECO:0000256" key="1">
    <source>
        <dbReference type="SAM" id="MobiDB-lite"/>
    </source>
</evidence>
<dbReference type="EMBL" id="CP109491">
    <property type="protein sequence ID" value="WUX40909.1"/>
    <property type="molecule type" value="Genomic_DNA"/>
</dbReference>
<dbReference type="InterPro" id="IPR010982">
    <property type="entry name" value="Lambda_DNA-bd_dom_sf"/>
</dbReference>
<accession>A0ABZ1ZUC2</accession>
<evidence type="ECO:0000313" key="4">
    <source>
        <dbReference type="Proteomes" id="UP001431926"/>
    </source>
</evidence>
<dbReference type="InterPro" id="IPR043917">
    <property type="entry name" value="DUF5753"/>
</dbReference>
<name>A0ABZ1ZUC2_STRAQ</name>
<organism evidence="3 4">
    <name type="scientific">Streptomyces anulatus</name>
    <name type="common">Streptomyces chrysomallus</name>
    <dbReference type="NCBI Taxonomy" id="1892"/>
    <lineage>
        <taxon>Bacteria</taxon>
        <taxon>Bacillati</taxon>
        <taxon>Actinomycetota</taxon>
        <taxon>Actinomycetes</taxon>
        <taxon>Kitasatosporales</taxon>
        <taxon>Streptomycetaceae</taxon>
        <taxon>Streptomyces</taxon>
    </lineage>
</organism>
<dbReference type="Pfam" id="PF13560">
    <property type="entry name" value="HTH_31"/>
    <property type="match status" value="1"/>
</dbReference>
<reference evidence="3" key="1">
    <citation type="submission" date="2022-10" db="EMBL/GenBank/DDBJ databases">
        <title>The complete genomes of actinobacterial strains from the NBC collection.</title>
        <authorList>
            <person name="Joergensen T.S."/>
            <person name="Alvarez Arevalo M."/>
            <person name="Sterndorff E.B."/>
            <person name="Faurdal D."/>
            <person name="Vuksanovic O."/>
            <person name="Mourched A.-S."/>
            <person name="Charusanti P."/>
            <person name="Shaw S."/>
            <person name="Blin K."/>
            <person name="Weber T."/>
        </authorList>
    </citation>
    <scope>NUCLEOTIDE SEQUENCE</scope>
    <source>
        <strain evidence="3">NBC_01436</strain>
    </source>
</reference>
<dbReference type="InterPro" id="IPR001387">
    <property type="entry name" value="Cro/C1-type_HTH"/>
</dbReference>
<dbReference type="Proteomes" id="UP001431926">
    <property type="component" value="Chromosome"/>
</dbReference>
<dbReference type="Gene3D" id="1.10.260.40">
    <property type="entry name" value="lambda repressor-like DNA-binding domains"/>
    <property type="match status" value="1"/>
</dbReference>
<feature type="compositionally biased region" description="Polar residues" evidence="1">
    <location>
        <begin position="295"/>
        <end position="304"/>
    </location>
</feature>
<evidence type="ECO:0000313" key="3">
    <source>
        <dbReference type="EMBL" id="WUX40909.1"/>
    </source>
</evidence>
<dbReference type="SUPFAM" id="SSF47413">
    <property type="entry name" value="lambda repressor-like DNA-binding domains"/>
    <property type="match status" value="1"/>
</dbReference>
<proteinExistence type="predicted"/>